<dbReference type="RefSeq" id="XP_040763510.1">
    <property type="nucleotide sequence ID" value="XM_040909087.1"/>
</dbReference>
<evidence type="ECO:0000313" key="3">
    <source>
        <dbReference type="Proteomes" id="UP000076871"/>
    </source>
</evidence>
<feature type="transmembrane region" description="Helical" evidence="1">
    <location>
        <begin position="171"/>
        <end position="194"/>
    </location>
</feature>
<evidence type="ECO:0000313" key="2">
    <source>
        <dbReference type="EMBL" id="KZT05770.1"/>
    </source>
</evidence>
<reference evidence="2 3" key="1">
    <citation type="journal article" date="2016" name="Mol. Biol. Evol.">
        <title>Comparative Genomics of Early-Diverging Mushroom-Forming Fungi Provides Insights into the Origins of Lignocellulose Decay Capabilities.</title>
        <authorList>
            <person name="Nagy L.G."/>
            <person name="Riley R."/>
            <person name="Tritt A."/>
            <person name="Adam C."/>
            <person name="Daum C."/>
            <person name="Floudas D."/>
            <person name="Sun H."/>
            <person name="Yadav J.S."/>
            <person name="Pangilinan J."/>
            <person name="Larsson K.H."/>
            <person name="Matsuura K."/>
            <person name="Barry K."/>
            <person name="Labutti K."/>
            <person name="Kuo R."/>
            <person name="Ohm R.A."/>
            <person name="Bhattacharya S.S."/>
            <person name="Shirouzu T."/>
            <person name="Yoshinaga Y."/>
            <person name="Martin F.M."/>
            <person name="Grigoriev I.V."/>
            <person name="Hibbett D.S."/>
        </authorList>
    </citation>
    <scope>NUCLEOTIDE SEQUENCE [LARGE SCALE GENOMIC DNA]</scope>
    <source>
        <strain evidence="2 3">93-53</strain>
    </source>
</reference>
<keyword evidence="1" id="KW-0472">Membrane</keyword>
<feature type="transmembrane region" description="Helical" evidence="1">
    <location>
        <begin position="130"/>
        <end position="151"/>
    </location>
</feature>
<protein>
    <submittedName>
        <fullName evidence="2">Uncharacterized protein</fullName>
    </submittedName>
</protein>
<proteinExistence type="predicted"/>
<evidence type="ECO:0000256" key="1">
    <source>
        <dbReference type="SAM" id="Phobius"/>
    </source>
</evidence>
<keyword evidence="3" id="KW-1185">Reference proteome</keyword>
<keyword evidence="1" id="KW-0812">Transmembrane</keyword>
<organism evidence="2 3">
    <name type="scientific">Laetiporus sulphureus 93-53</name>
    <dbReference type="NCBI Taxonomy" id="1314785"/>
    <lineage>
        <taxon>Eukaryota</taxon>
        <taxon>Fungi</taxon>
        <taxon>Dikarya</taxon>
        <taxon>Basidiomycota</taxon>
        <taxon>Agaricomycotina</taxon>
        <taxon>Agaricomycetes</taxon>
        <taxon>Polyporales</taxon>
        <taxon>Laetiporus</taxon>
    </lineage>
</organism>
<sequence>MVYFPLEEAQIVSLFVQSVTYGIHVVTFTLCAWSMLHRRTEHGANPVNWAMLSVATTLFVIGTVDLALNLYINIHAFIFYTGHGGPTADFANLSNWSHVVRSVTTQLQILIADATLIHRCWIVRNHQRRVIALPVLIWFADVAAAIAYLYYTARSSSDPSLVRSRKSFLSAFIILSDIVNIVTTALIVIQIWWIHKQSTQHLCSSSRDSGRLSLARINRIFIDSAILYTGIGIIGFIVEVSQSNAVYAVLSLSVEIAGIQFNLIMLRISSGNATERTEAAMETPTLKFRSKTTTQDQRDTVSAAETTPEFLISEKLSGDVSTSGAAISVDEAGA</sequence>
<dbReference type="InParanoid" id="A0A165DWF2"/>
<accession>A0A165DWF2</accession>
<gene>
    <name evidence="2" type="ORF">LAESUDRAFT_726716</name>
</gene>
<feature type="transmembrane region" description="Helical" evidence="1">
    <location>
        <begin position="244"/>
        <end position="266"/>
    </location>
</feature>
<feature type="transmembrane region" description="Helical" evidence="1">
    <location>
        <begin position="220"/>
        <end position="238"/>
    </location>
</feature>
<dbReference type="Proteomes" id="UP000076871">
    <property type="component" value="Unassembled WGS sequence"/>
</dbReference>
<feature type="transmembrane region" description="Helical" evidence="1">
    <location>
        <begin position="48"/>
        <end position="72"/>
    </location>
</feature>
<dbReference type="AlphaFoldDB" id="A0A165DWF2"/>
<dbReference type="EMBL" id="KV427628">
    <property type="protein sequence ID" value="KZT05770.1"/>
    <property type="molecule type" value="Genomic_DNA"/>
</dbReference>
<name>A0A165DWF2_9APHY</name>
<dbReference type="GeneID" id="63826116"/>
<keyword evidence="1" id="KW-1133">Transmembrane helix</keyword>
<dbReference type="OrthoDB" id="3357408at2759"/>
<feature type="transmembrane region" description="Helical" evidence="1">
    <location>
        <begin position="12"/>
        <end position="36"/>
    </location>
</feature>